<evidence type="ECO:0000259" key="4">
    <source>
        <dbReference type="Pfam" id="PF00294"/>
    </source>
</evidence>
<reference evidence="5 6" key="1">
    <citation type="submission" date="2024-06" db="EMBL/GenBank/DDBJ databases">
        <authorList>
            <person name="Kaempfer P."/>
            <person name="Viver T."/>
        </authorList>
    </citation>
    <scope>NUCLEOTIDE SEQUENCE [LARGE SCALE GENOMIC DNA]</scope>
    <source>
        <strain evidence="5 6">ST-75</strain>
    </source>
</reference>
<proteinExistence type="inferred from homology"/>
<comment type="caution">
    <text evidence="5">The sequence shown here is derived from an EMBL/GenBank/DDBJ whole genome shotgun (WGS) entry which is preliminary data.</text>
</comment>
<evidence type="ECO:0000313" key="5">
    <source>
        <dbReference type="EMBL" id="MFL9839236.1"/>
    </source>
</evidence>
<dbReference type="RefSeq" id="WP_408076184.1">
    <property type="nucleotide sequence ID" value="NZ_JBELQB010000017.1"/>
</dbReference>
<protein>
    <submittedName>
        <fullName evidence="5">Sugar kinase</fullName>
    </submittedName>
</protein>
<sequence length="340" mass="37762">MDEITLLQNHKICCFGEVLLRFALKDSWVSDSSIPYCIGGAELNVATALALWGIPVNYLTTLPENYIGKDISNQIKRRGIDTDKVFYSGNRLGVYYLPYGTEVKNNGVVYDRDFSSFSQLTPGMIDWDKVFEDCTWFHFSAISPALNKNIALICKEAVTAASAKGITISVDLNYRNKLWNYGELPDVIMPDLVRNCNVIMGNIWAVENLLGISAPLSDSKNVSNSKLKEAALISIEKIQEKYEKVYAIALTYRLEESYFGVLQKENAFFTSNIFENITVTDSVGSGDCFMAGLIYGIYNNLPSQDIINFAAAAAVGKLAEPGDATKQSVEQIKRILNDAR</sequence>
<dbReference type="GO" id="GO:0016301">
    <property type="term" value="F:kinase activity"/>
    <property type="evidence" value="ECO:0007669"/>
    <property type="project" value="UniProtKB-KW"/>
</dbReference>
<keyword evidence="6" id="KW-1185">Reference proteome</keyword>
<feature type="domain" description="Carbohydrate kinase PfkB" evidence="4">
    <location>
        <begin position="10"/>
        <end position="324"/>
    </location>
</feature>
<dbReference type="InterPro" id="IPR029056">
    <property type="entry name" value="Ribokinase-like"/>
</dbReference>
<dbReference type="Gene3D" id="3.40.1190.20">
    <property type="match status" value="1"/>
</dbReference>
<gene>
    <name evidence="5" type="ORF">ABS768_17145</name>
</gene>
<dbReference type="InterPro" id="IPR052700">
    <property type="entry name" value="Carb_kinase_PfkB-like"/>
</dbReference>
<keyword evidence="2" id="KW-0808">Transferase</keyword>
<name>A0ABW8YJ07_9FLAO</name>
<dbReference type="PANTHER" id="PTHR43320">
    <property type="entry name" value="SUGAR KINASE"/>
    <property type="match status" value="1"/>
</dbReference>
<evidence type="ECO:0000313" key="6">
    <source>
        <dbReference type="Proteomes" id="UP001629059"/>
    </source>
</evidence>
<keyword evidence="3 5" id="KW-0418">Kinase</keyword>
<dbReference type="InterPro" id="IPR002173">
    <property type="entry name" value="Carboh/pur_kinase_PfkB_CS"/>
</dbReference>
<dbReference type="InterPro" id="IPR011611">
    <property type="entry name" value="PfkB_dom"/>
</dbReference>
<accession>A0ABW8YJ07</accession>
<evidence type="ECO:0000256" key="3">
    <source>
        <dbReference type="ARBA" id="ARBA00022777"/>
    </source>
</evidence>
<dbReference type="Pfam" id="PF00294">
    <property type="entry name" value="PfkB"/>
    <property type="match status" value="1"/>
</dbReference>
<dbReference type="Proteomes" id="UP001629059">
    <property type="component" value="Unassembled WGS sequence"/>
</dbReference>
<evidence type="ECO:0000256" key="1">
    <source>
        <dbReference type="ARBA" id="ARBA00010688"/>
    </source>
</evidence>
<dbReference type="SUPFAM" id="SSF53613">
    <property type="entry name" value="Ribokinase-like"/>
    <property type="match status" value="1"/>
</dbReference>
<dbReference type="PROSITE" id="PS00584">
    <property type="entry name" value="PFKB_KINASES_2"/>
    <property type="match status" value="1"/>
</dbReference>
<comment type="similarity">
    <text evidence="1">Belongs to the carbohydrate kinase PfkB family.</text>
</comment>
<evidence type="ECO:0000256" key="2">
    <source>
        <dbReference type="ARBA" id="ARBA00022679"/>
    </source>
</evidence>
<dbReference type="PANTHER" id="PTHR43320:SF2">
    <property type="entry name" value="2-DEHYDRO-3-DEOXYGLUCONOKINASE_2-DEHYDRO-3-DEOXYGALACTONOKINASE"/>
    <property type="match status" value="1"/>
</dbReference>
<dbReference type="EMBL" id="JBELQB010000017">
    <property type="protein sequence ID" value="MFL9839236.1"/>
    <property type="molecule type" value="Genomic_DNA"/>
</dbReference>
<dbReference type="CDD" id="cd01166">
    <property type="entry name" value="KdgK"/>
    <property type="match status" value="1"/>
</dbReference>
<organism evidence="5 6">
    <name type="scientific">Flavobacterium rhizophilum</name>
    <dbReference type="NCBI Taxonomy" id="3163296"/>
    <lineage>
        <taxon>Bacteria</taxon>
        <taxon>Pseudomonadati</taxon>
        <taxon>Bacteroidota</taxon>
        <taxon>Flavobacteriia</taxon>
        <taxon>Flavobacteriales</taxon>
        <taxon>Flavobacteriaceae</taxon>
        <taxon>Flavobacterium</taxon>
    </lineage>
</organism>